<comment type="caution">
    <text evidence="4">The sequence shown here is derived from an EMBL/GenBank/DDBJ whole genome shotgun (WGS) entry which is preliminary data.</text>
</comment>
<dbReference type="CDD" id="cd16282">
    <property type="entry name" value="metallo-hydrolase-like_MBL-fold"/>
    <property type="match status" value="1"/>
</dbReference>
<accession>A0A2A4X1V6</accession>
<evidence type="ECO:0000256" key="2">
    <source>
        <dbReference type="SAM" id="SignalP"/>
    </source>
</evidence>
<dbReference type="Pfam" id="PF00753">
    <property type="entry name" value="Lactamase_B"/>
    <property type="match status" value="1"/>
</dbReference>
<dbReference type="EMBL" id="NVUL01000054">
    <property type="protein sequence ID" value="PCI76672.1"/>
    <property type="molecule type" value="Genomic_DNA"/>
</dbReference>
<feature type="chain" id="PRO_5013128175" description="Metallo-beta-lactamase domain-containing protein" evidence="2">
    <location>
        <begin position="26"/>
        <end position="352"/>
    </location>
</feature>
<gene>
    <name evidence="4" type="ORF">COB20_10110</name>
</gene>
<dbReference type="InterPro" id="IPR050855">
    <property type="entry name" value="NDM-1-like"/>
</dbReference>
<dbReference type="SMART" id="SM00849">
    <property type="entry name" value="Lactamase_B"/>
    <property type="match status" value="1"/>
</dbReference>
<dbReference type="SUPFAM" id="SSF56281">
    <property type="entry name" value="Metallo-hydrolase/oxidoreductase"/>
    <property type="match status" value="1"/>
</dbReference>
<keyword evidence="2" id="KW-0732">Signal</keyword>
<protein>
    <recommendedName>
        <fullName evidence="3">Metallo-beta-lactamase domain-containing protein</fullName>
    </recommendedName>
</protein>
<sequence length="352" mass="39127">MIIRKITTALSTLSFLLLLPALVLAQGRVVESDSHRFEEVAEGVWLVSGTGSVFTMSNVMVLVGEFDTLVVDSHVTPAAARALLDSLPVITDKPVRYLVNSHYHFDHAHGAQAFPEGIEIIGHEFTRKKLNGELGNVLEENTFKSFSDPVPSAVANLERQAAAETDPARKARLEERHRVQRDYMNAIGEVEPTPPNITLETKMTLFQVVADGSREIQLHHFGRAHTGGDVLIYLPQDKIVFTGDMMLPGLAYMGDGHVDEWPATLDGLLTLDFDTWLPGHGPVMRSKETIGYFQAYLRDLWVKTSQMHSSGVNFEDAAQQIDMSNHSQNFAQIRGAGVDPRAIRRIYQLLDE</sequence>
<proteinExistence type="inferred from homology"/>
<organism evidence="4 5">
    <name type="scientific">SAR86 cluster bacterium</name>
    <dbReference type="NCBI Taxonomy" id="2030880"/>
    <lineage>
        <taxon>Bacteria</taxon>
        <taxon>Pseudomonadati</taxon>
        <taxon>Pseudomonadota</taxon>
        <taxon>Gammaproteobacteria</taxon>
        <taxon>SAR86 cluster</taxon>
    </lineage>
</organism>
<comment type="similarity">
    <text evidence="1">Belongs to the metallo-beta-lactamase superfamily. Class-B beta-lactamase family.</text>
</comment>
<dbReference type="InterPro" id="IPR001279">
    <property type="entry name" value="Metallo-B-lactamas"/>
</dbReference>
<dbReference type="Gene3D" id="3.60.15.10">
    <property type="entry name" value="Ribonuclease Z/Hydroxyacylglutathione hydrolase-like"/>
    <property type="match status" value="1"/>
</dbReference>
<dbReference type="GO" id="GO:0017001">
    <property type="term" value="P:antibiotic catabolic process"/>
    <property type="evidence" value="ECO:0007669"/>
    <property type="project" value="UniProtKB-ARBA"/>
</dbReference>
<dbReference type="PANTHER" id="PTHR42951">
    <property type="entry name" value="METALLO-BETA-LACTAMASE DOMAIN-CONTAINING"/>
    <property type="match status" value="1"/>
</dbReference>
<dbReference type="InterPro" id="IPR036866">
    <property type="entry name" value="RibonucZ/Hydroxyglut_hydro"/>
</dbReference>
<dbReference type="AlphaFoldDB" id="A0A2A4X1V6"/>
<evidence type="ECO:0000256" key="1">
    <source>
        <dbReference type="ARBA" id="ARBA00005250"/>
    </source>
</evidence>
<feature type="signal peptide" evidence="2">
    <location>
        <begin position="1"/>
        <end position="25"/>
    </location>
</feature>
<evidence type="ECO:0000259" key="3">
    <source>
        <dbReference type="SMART" id="SM00849"/>
    </source>
</evidence>
<evidence type="ECO:0000313" key="4">
    <source>
        <dbReference type="EMBL" id="PCI76672.1"/>
    </source>
</evidence>
<reference evidence="5" key="1">
    <citation type="submission" date="2017-08" db="EMBL/GenBank/DDBJ databases">
        <title>A dynamic microbial community with high functional redundancy inhabits the cold, oxic subseafloor aquifer.</title>
        <authorList>
            <person name="Tully B.J."/>
            <person name="Wheat C.G."/>
            <person name="Glazer B.T."/>
            <person name="Huber J.A."/>
        </authorList>
    </citation>
    <scope>NUCLEOTIDE SEQUENCE [LARGE SCALE GENOMIC DNA]</scope>
</reference>
<evidence type="ECO:0000313" key="5">
    <source>
        <dbReference type="Proteomes" id="UP000218767"/>
    </source>
</evidence>
<name>A0A2A4X1V6_9GAMM</name>
<feature type="domain" description="Metallo-beta-lactamase" evidence="3">
    <location>
        <begin position="56"/>
        <end position="280"/>
    </location>
</feature>
<dbReference type="Proteomes" id="UP000218767">
    <property type="component" value="Unassembled WGS sequence"/>
</dbReference>
<dbReference type="PANTHER" id="PTHR42951:SF4">
    <property type="entry name" value="ACYL-COENZYME A THIOESTERASE MBLAC2"/>
    <property type="match status" value="1"/>
</dbReference>